<evidence type="ECO:0000313" key="2">
    <source>
        <dbReference type="Proteomes" id="UP000192511"/>
    </source>
</evidence>
<name>A0AAX0WWV4_9GAMM</name>
<evidence type="ECO:0000313" key="1">
    <source>
        <dbReference type="EMBL" id="PNL62976.1"/>
    </source>
</evidence>
<keyword evidence="2" id="KW-1185">Reference proteome</keyword>
<dbReference type="RefSeq" id="WP_019234517.1">
    <property type="nucleotide sequence ID" value="NZ_CAAAHR010000049.1"/>
</dbReference>
<reference evidence="1" key="1">
    <citation type="submission" date="2017-12" db="EMBL/GenBank/DDBJ databases">
        <title>FDA dAtabase for Regulatory Grade micrObial Sequences (FDA-ARGOS): Supporting development and validation of Infectious Disease Dx tests.</title>
        <authorList>
            <person name="Kerrigan L."/>
            <person name="Tallon L.J."/>
            <person name="Sadzewicz L."/>
            <person name="Sengamalay N."/>
            <person name="Ott S."/>
            <person name="Godinez A."/>
            <person name="Nagaraj S."/>
            <person name="Vavikolanu K."/>
            <person name="Vyas G."/>
            <person name="Nadendla S."/>
            <person name="Aluvathingal J."/>
            <person name="Sichtig H."/>
        </authorList>
    </citation>
    <scope>NUCLEOTIDE SEQUENCE [LARGE SCALE GENOMIC DNA]</scope>
    <source>
        <strain evidence="1">FDAARGOS_200</strain>
    </source>
</reference>
<dbReference type="Proteomes" id="UP000192511">
    <property type="component" value="Unassembled WGS sequence"/>
</dbReference>
<comment type="caution">
    <text evidence="1">The sequence shown here is derived from an EMBL/GenBank/DDBJ whole genome shotgun (WGS) entry which is preliminary data.</text>
</comment>
<proteinExistence type="predicted"/>
<sequence length="683" mass="78109">MIRTEDVFKPDFNSKSDFKGPIVLHMIDQEGFGDVSLGMKIAKFLAKKYPDAPIYVMAKEDSIQKIKQIEPSFLEGVVHPQIQVVDWTNTHGSVIKGICDKAQLAVETAIFDNSLYYYHKNSHCTKIFIGEYGLYEETNYKPPIINLSGNVGKKKTGEDYPGILIEPDLKEFSRLPPTAKQDARAKILDGLDPALKKQVLGNSGDDSSSFIKNNSFAFSYYNFHVSYKRAATVFAASNEPGKHANYFVSASKKDGKDEKVLGMLQEPDFQEKLKQLGYTRLVFYTGDSEEPQKEIILDKSNPNGREFRVFERNRFTHDTTLDLMRLSDLCGVAGDQSLTEAFSLGTVPIPEEWYCQRTIVGQIANTHYRGTAMETVDKNTWNVMDSVEKWAEAGEHIRKHRSGVQSVITRFQEEANLYNALDHRLNLEIDKPRQENIDKYNQAFINALEVNQKSLKKDKDKAFYIATEIARYYAKWQPSEPLTMSKILDTMSAHVGKRISHIDNISYITIQKKDYDLVRSERSGSFIKRHITHSPSRNKELFTKLESLRQQYFAPMRDVGTSTQEKGSKIKEQLLGICHELTENDLDLAIKYLAGMKIDKLGEEIGFGHTQYVGETLSDSYHFVEKITPCEEDKSIKENQEFTITLESYYSADATYKVTLSREQVYEFSERQKELEAQSTYSY</sequence>
<accession>A0AAX0WWV4</accession>
<protein>
    <submittedName>
        <fullName evidence="1">Uncharacterized protein</fullName>
    </submittedName>
</protein>
<dbReference type="AlphaFoldDB" id="A0AAX0WWV4"/>
<dbReference type="GeneID" id="98063949"/>
<gene>
    <name evidence="1" type="ORF">A6J39_018220</name>
</gene>
<dbReference type="EMBL" id="NBTX02000004">
    <property type="protein sequence ID" value="PNL62976.1"/>
    <property type="molecule type" value="Genomic_DNA"/>
</dbReference>
<organism evidence="1 2">
    <name type="scientific">Legionella anisa</name>
    <dbReference type="NCBI Taxonomy" id="28082"/>
    <lineage>
        <taxon>Bacteria</taxon>
        <taxon>Pseudomonadati</taxon>
        <taxon>Pseudomonadota</taxon>
        <taxon>Gammaproteobacteria</taxon>
        <taxon>Legionellales</taxon>
        <taxon>Legionellaceae</taxon>
        <taxon>Legionella</taxon>
    </lineage>
</organism>